<dbReference type="Pfam" id="PF05973">
    <property type="entry name" value="Gp49"/>
    <property type="match status" value="1"/>
</dbReference>
<comment type="caution">
    <text evidence="1">The sequence shown here is derived from an EMBL/GenBank/DDBJ whole genome shotgun (WGS) entry which is preliminary data.</text>
</comment>
<organism evidence="1 2">
    <name type="scientific">Paractinoplanes hotanensis</name>
    <dbReference type="NCBI Taxonomy" id="2906497"/>
    <lineage>
        <taxon>Bacteria</taxon>
        <taxon>Bacillati</taxon>
        <taxon>Actinomycetota</taxon>
        <taxon>Actinomycetes</taxon>
        <taxon>Micromonosporales</taxon>
        <taxon>Micromonosporaceae</taxon>
        <taxon>Paractinoplanes</taxon>
    </lineage>
</organism>
<dbReference type="Proteomes" id="UP001523216">
    <property type="component" value="Unassembled WGS sequence"/>
</dbReference>
<name>A0ABT0Y550_9ACTN</name>
<keyword evidence="2" id="KW-1185">Reference proteome</keyword>
<accession>A0ABT0Y550</accession>
<evidence type="ECO:0000313" key="2">
    <source>
        <dbReference type="Proteomes" id="UP001523216"/>
    </source>
</evidence>
<proteinExistence type="predicted"/>
<protein>
    <submittedName>
        <fullName evidence="1">Type II toxin-antitoxin system RelE/ParE family toxin</fullName>
    </submittedName>
</protein>
<sequence length="118" mass="14044">MRWGVVELEPEVEKWLESLPTAQFAHAAFYVDLLAEQGPLLGEPYTKQLERKLRELRFHLERRSVRITYWIATDRRIILLTVFHKTRMRDEREIDRARRALARCIDEAHEVVDEEAGS</sequence>
<reference evidence="1 2" key="1">
    <citation type="submission" date="2022-06" db="EMBL/GenBank/DDBJ databases">
        <title>Actinoplanes abujensis sp. nov., isolated from Nigerian arid soil.</title>
        <authorList>
            <person name="Ding P."/>
        </authorList>
    </citation>
    <scope>NUCLEOTIDE SEQUENCE [LARGE SCALE GENOMIC DNA]</scope>
    <source>
        <strain evidence="2">TRM88002</strain>
    </source>
</reference>
<dbReference type="InterPro" id="IPR009241">
    <property type="entry name" value="HigB-like"/>
</dbReference>
<dbReference type="RefSeq" id="WP_251800788.1">
    <property type="nucleotide sequence ID" value="NZ_JAMQOL010000037.1"/>
</dbReference>
<dbReference type="EMBL" id="JAMQOL010000037">
    <property type="protein sequence ID" value="MCM4080985.1"/>
    <property type="molecule type" value="Genomic_DNA"/>
</dbReference>
<gene>
    <name evidence="1" type="ORF">LXN57_25750</name>
</gene>
<evidence type="ECO:0000313" key="1">
    <source>
        <dbReference type="EMBL" id="MCM4080985.1"/>
    </source>
</evidence>